<evidence type="ECO:0000313" key="3">
    <source>
        <dbReference type="Proteomes" id="UP000260025"/>
    </source>
</evidence>
<sequence>MKLCIIQKGGNRVKNKRGLLFIIIFIGLTAILASRYFKITEDIYEKRNKEDNPAEKIIMTGGKEYVAGHGDFHTGFYDIQVDKPTDTNAFKLGKNQSELNKSIRNENRIYVEEGDTVTLTPSRFEPLIFKNNIAVLENTIGEFQCGTEIEPGTYEFTIEVANKNMEFFFQVTNEKTNNNSSEQINYQQSARLTIEKDDYLSISGLDIDTGNFKIIIRKLTE</sequence>
<proteinExistence type="predicted"/>
<name>A0A3E2W103_CLOIN</name>
<dbReference type="AlphaFoldDB" id="A0A3E2W103"/>
<accession>A0A3E2W103</accession>
<feature type="transmembrane region" description="Helical" evidence="1">
    <location>
        <begin position="18"/>
        <end position="37"/>
    </location>
</feature>
<comment type="caution">
    <text evidence="2">The sequence shown here is derived from an EMBL/GenBank/DDBJ whole genome shotgun (WGS) entry which is preliminary data.</text>
</comment>
<keyword evidence="1" id="KW-0812">Transmembrane</keyword>
<evidence type="ECO:0000313" key="2">
    <source>
        <dbReference type="EMBL" id="RGC17592.1"/>
    </source>
</evidence>
<protein>
    <submittedName>
        <fullName evidence="2">Uncharacterized protein</fullName>
    </submittedName>
</protein>
<gene>
    <name evidence="2" type="ORF">DXA38_04590</name>
</gene>
<organism evidence="2 3">
    <name type="scientific">Clostridium innocuum</name>
    <dbReference type="NCBI Taxonomy" id="1522"/>
    <lineage>
        <taxon>Bacteria</taxon>
        <taxon>Bacillati</taxon>
        <taxon>Bacillota</taxon>
        <taxon>Clostridia</taxon>
        <taxon>Eubacteriales</taxon>
        <taxon>Clostridiaceae</taxon>
        <taxon>Clostridium</taxon>
    </lineage>
</organism>
<dbReference type="EMBL" id="QVEV01000004">
    <property type="protein sequence ID" value="RGC17592.1"/>
    <property type="molecule type" value="Genomic_DNA"/>
</dbReference>
<keyword evidence="1" id="KW-1133">Transmembrane helix</keyword>
<dbReference type="Proteomes" id="UP000260025">
    <property type="component" value="Unassembled WGS sequence"/>
</dbReference>
<reference evidence="2 3" key="1">
    <citation type="submission" date="2018-08" db="EMBL/GenBank/DDBJ databases">
        <title>A genome reference for cultivated species of the human gut microbiota.</title>
        <authorList>
            <person name="Zou Y."/>
            <person name="Xue W."/>
            <person name="Luo G."/>
        </authorList>
    </citation>
    <scope>NUCLEOTIDE SEQUENCE [LARGE SCALE GENOMIC DNA]</scope>
    <source>
        <strain evidence="2 3">OF01-2LB</strain>
    </source>
</reference>
<evidence type="ECO:0000256" key="1">
    <source>
        <dbReference type="SAM" id="Phobius"/>
    </source>
</evidence>
<keyword evidence="1" id="KW-0472">Membrane</keyword>